<evidence type="ECO:0000256" key="1">
    <source>
        <dbReference type="ARBA" id="ARBA00004651"/>
    </source>
</evidence>
<feature type="transmembrane region" description="Helical" evidence="9">
    <location>
        <begin position="127"/>
        <end position="149"/>
    </location>
</feature>
<evidence type="ECO:0000256" key="7">
    <source>
        <dbReference type="ARBA" id="ARBA00022989"/>
    </source>
</evidence>
<dbReference type="OrthoDB" id="9806127at2"/>
<feature type="domain" description="ABC transporter" evidence="10">
    <location>
        <begin position="334"/>
        <end position="575"/>
    </location>
</feature>
<dbReference type="PANTHER" id="PTHR43394">
    <property type="entry name" value="ATP-DEPENDENT PERMEASE MDL1, MITOCHONDRIAL"/>
    <property type="match status" value="1"/>
</dbReference>
<dbReference type="InterPro" id="IPR027417">
    <property type="entry name" value="P-loop_NTPase"/>
</dbReference>
<dbReference type="InterPro" id="IPR003439">
    <property type="entry name" value="ABC_transporter-like_ATP-bd"/>
</dbReference>
<organism evidence="12 13">
    <name type="scientific">Flaviflexus salsibiostraticola</name>
    <dbReference type="NCBI Taxonomy" id="1282737"/>
    <lineage>
        <taxon>Bacteria</taxon>
        <taxon>Bacillati</taxon>
        <taxon>Actinomycetota</taxon>
        <taxon>Actinomycetes</taxon>
        <taxon>Actinomycetales</taxon>
        <taxon>Actinomycetaceae</taxon>
        <taxon>Flaviflexus</taxon>
    </lineage>
</organism>
<feature type="transmembrane region" description="Helical" evidence="9">
    <location>
        <begin position="271"/>
        <end position="298"/>
    </location>
</feature>
<dbReference type="FunFam" id="3.40.50.300:FF:000854">
    <property type="entry name" value="Multidrug ABC transporter ATP-binding protein"/>
    <property type="match status" value="1"/>
</dbReference>
<dbReference type="InterPro" id="IPR011527">
    <property type="entry name" value="ABC1_TM_dom"/>
</dbReference>
<name>A0A3S8Z687_9ACTO</name>
<evidence type="ECO:0000256" key="6">
    <source>
        <dbReference type="ARBA" id="ARBA00022840"/>
    </source>
</evidence>
<reference evidence="12 13" key="1">
    <citation type="submission" date="2018-12" db="EMBL/GenBank/DDBJ databases">
        <title>Complete genome sequence of Flaviflexus salsibiostraticola KCTC 33148.</title>
        <authorList>
            <person name="Bae J.-W."/>
        </authorList>
    </citation>
    <scope>NUCLEOTIDE SEQUENCE [LARGE SCALE GENOMIC DNA]</scope>
    <source>
        <strain evidence="12 13">KCTC 33148</strain>
    </source>
</reference>
<keyword evidence="4 9" id="KW-0812">Transmembrane</keyword>
<dbReference type="GO" id="GO:0016887">
    <property type="term" value="F:ATP hydrolysis activity"/>
    <property type="evidence" value="ECO:0007669"/>
    <property type="project" value="InterPro"/>
</dbReference>
<dbReference type="Gene3D" id="1.20.1560.10">
    <property type="entry name" value="ABC transporter type 1, transmembrane domain"/>
    <property type="match status" value="1"/>
</dbReference>
<dbReference type="GO" id="GO:0005886">
    <property type="term" value="C:plasma membrane"/>
    <property type="evidence" value="ECO:0007669"/>
    <property type="project" value="UniProtKB-SubCell"/>
</dbReference>
<dbReference type="EMBL" id="CP034438">
    <property type="protein sequence ID" value="AZN28995.1"/>
    <property type="molecule type" value="Genomic_DNA"/>
</dbReference>
<dbReference type="InterPro" id="IPR003593">
    <property type="entry name" value="AAA+_ATPase"/>
</dbReference>
<comment type="subcellular location">
    <subcellularLocation>
        <location evidence="1">Cell membrane</location>
        <topology evidence="1">Multi-pass membrane protein</topology>
    </subcellularLocation>
</comment>
<evidence type="ECO:0000259" key="10">
    <source>
        <dbReference type="PROSITE" id="PS50893"/>
    </source>
</evidence>
<feature type="transmembrane region" description="Helical" evidence="9">
    <location>
        <begin position="155"/>
        <end position="177"/>
    </location>
</feature>
<dbReference type="SUPFAM" id="SSF90123">
    <property type="entry name" value="ABC transporter transmembrane region"/>
    <property type="match status" value="1"/>
</dbReference>
<evidence type="ECO:0000256" key="2">
    <source>
        <dbReference type="ARBA" id="ARBA00022448"/>
    </source>
</evidence>
<dbReference type="PANTHER" id="PTHR43394:SF1">
    <property type="entry name" value="ATP-BINDING CASSETTE SUB-FAMILY B MEMBER 10, MITOCHONDRIAL"/>
    <property type="match status" value="1"/>
</dbReference>
<keyword evidence="8 9" id="KW-0472">Membrane</keyword>
<dbReference type="PROSITE" id="PS00211">
    <property type="entry name" value="ABC_TRANSPORTER_1"/>
    <property type="match status" value="1"/>
</dbReference>
<dbReference type="KEGG" id="fsl:EJO69_00770"/>
<evidence type="ECO:0000313" key="12">
    <source>
        <dbReference type="EMBL" id="AZN28995.1"/>
    </source>
</evidence>
<dbReference type="InterPro" id="IPR017871">
    <property type="entry name" value="ABC_transporter-like_CS"/>
</dbReference>
<evidence type="ECO:0000256" key="5">
    <source>
        <dbReference type="ARBA" id="ARBA00022741"/>
    </source>
</evidence>
<evidence type="ECO:0000313" key="13">
    <source>
        <dbReference type="Proteomes" id="UP000270021"/>
    </source>
</evidence>
<accession>A0A3S8Z687</accession>
<dbReference type="Proteomes" id="UP000270021">
    <property type="component" value="Chromosome"/>
</dbReference>
<keyword evidence="5" id="KW-0547">Nucleotide-binding</keyword>
<dbReference type="RefSeq" id="WP_126037911.1">
    <property type="nucleotide sequence ID" value="NZ_CP034438.1"/>
</dbReference>
<dbReference type="Gene3D" id="3.40.50.300">
    <property type="entry name" value="P-loop containing nucleotide triphosphate hydrolases"/>
    <property type="match status" value="1"/>
</dbReference>
<dbReference type="InterPro" id="IPR039421">
    <property type="entry name" value="Type_1_exporter"/>
</dbReference>
<dbReference type="Pfam" id="PF00005">
    <property type="entry name" value="ABC_tran"/>
    <property type="match status" value="1"/>
</dbReference>
<evidence type="ECO:0000259" key="11">
    <source>
        <dbReference type="PROSITE" id="PS50929"/>
    </source>
</evidence>
<dbReference type="PROSITE" id="PS50929">
    <property type="entry name" value="ABC_TM1F"/>
    <property type="match status" value="1"/>
</dbReference>
<dbReference type="SMART" id="SM00382">
    <property type="entry name" value="AAA"/>
    <property type="match status" value="1"/>
</dbReference>
<feature type="transmembrane region" description="Helical" evidence="9">
    <location>
        <begin position="21"/>
        <end position="42"/>
    </location>
</feature>
<evidence type="ECO:0000256" key="3">
    <source>
        <dbReference type="ARBA" id="ARBA00022475"/>
    </source>
</evidence>
<feature type="transmembrane region" description="Helical" evidence="9">
    <location>
        <begin position="237"/>
        <end position="259"/>
    </location>
</feature>
<evidence type="ECO:0000256" key="4">
    <source>
        <dbReference type="ARBA" id="ARBA00022692"/>
    </source>
</evidence>
<keyword evidence="7 9" id="KW-1133">Transmembrane helix</keyword>
<evidence type="ECO:0000256" key="9">
    <source>
        <dbReference type="SAM" id="Phobius"/>
    </source>
</evidence>
<evidence type="ECO:0000256" key="8">
    <source>
        <dbReference type="ARBA" id="ARBA00023136"/>
    </source>
</evidence>
<dbReference type="InterPro" id="IPR036640">
    <property type="entry name" value="ABC1_TM_sf"/>
</dbReference>
<feature type="transmembrane region" description="Helical" evidence="9">
    <location>
        <begin position="54"/>
        <end position="78"/>
    </location>
</feature>
<dbReference type="CDD" id="cd18548">
    <property type="entry name" value="ABC_6TM_Tm287_like"/>
    <property type="match status" value="1"/>
</dbReference>
<keyword evidence="13" id="KW-1185">Reference proteome</keyword>
<sequence length="583" mass="63425">MLIQLTWDYLRHRKGRVAAVLVLQLIQSIASLWLPALNAAIINDGVLEADIPVIWQLGGVMLGVTILQVIAISAAIYLGAGLAMGLGHHLRSEVFGKVQSFGRAELHRFGPASLITRSTNDVSQVQMVVHLTFTIIVMAPIMGVGGIVMAAAQDVVLSGLFVVIVPILGLFTFSMMVRLGPLYEVQQTRVDTINRLLREQLTGVRVIRAFLRQQAQKRRFRRANDDMREVWLKIGTTWAFMMPVIQMIVGLSSVAIVWFGGHRIDDGAMQVGSLIAFINYLMQILMAIMMAAMMFMMVPRARVSANRIGDVLHTDIDIVAPAEPTPLPPSPAEFRLDGATVQYDDADRPVLDSIDLRLPAGSTTALVGGTGSGKTTLVHMLSRMVDPVSGTVTLGGTDIRSFDPTSLRARIALVPQKAYLFAGTVASTVTGQRGALEFDEERIWRALDAAQATEFVAKLDDGLESRIDPGGRNLSGGQRQRLTIARALYRAMAGEVDLIIFDDSFSALDFATDKKLRHALPDAVPGVAVLIVAQRISTIRHADRIVVLDGGRDVGQGTHEELMESCSTYREIVASQLSAEEAA</sequence>
<keyword evidence="3" id="KW-1003">Cell membrane</keyword>
<feature type="domain" description="ABC transmembrane type-1" evidence="11">
    <location>
        <begin position="18"/>
        <end position="300"/>
    </location>
</feature>
<dbReference type="GO" id="GO:0005524">
    <property type="term" value="F:ATP binding"/>
    <property type="evidence" value="ECO:0007669"/>
    <property type="project" value="UniProtKB-KW"/>
</dbReference>
<keyword evidence="6 12" id="KW-0067">ATP-binding</keyword>
<proteinExistence type="predicted"/>
<dbReference type="Pfam" id="PF00664">
    <property type="entry name" value="ABC_membrane"/>
    <property type="match status" value="1"/>
</dbReference>
<dbReference type="GO" id="GO:0015421">
    <property type="term" value="F:ABC-type oligopeptide transporter activity"/>
    <property type="evidence" value="ECO:0007669"/>
    <property type="project" value="TreeGrafter"/>
</dbReference>
<gene>
    <name evidence="12" type="ORF">EJO69_00770</name>
</gene>
<dbReference type="AlphaFoldDB" id="A0A3S8Z687"/>
<dbReference type="PROSITE" id="PS50893">
    <property type="entry name" value="ABC_TRANSPORTER_2"/>
    <property type="match status" value="1"/>
</dbReference>
<protein>
    <submittedName>
        <fullName evidence="12">ABC transporter ATP-binding protein</fullName>
    </submittedName>
</protein>
<keyword evidence="2" id="KW-0813">Transport</keyword>
<dbReference type="SUPFAM" id="SSF52540">
    <property type="entry name" value="P-loop containing nucleoside triphosphate hydrolases"/>
    <property type="match status" value="1"/>
</dbReference>